<evidence type="ECO:0000313" key="2">
    <source>
        <dbReference type="EMBL" id="KAJ6730341.1"/>
    </source>
</evidence>
<gene>
    <name evidence="2" type="ORF">OIU85_021164</name>
</gene>
<name>A0A9Q0UHZ7_SALVM</name>
<dbReference type="EMBL" id="JAPFFL010000004">
    <property type="protein sequence ID" value="KAJ6730341.1"/>
    <property type="molecule type" value="Genomic_DNA"/>
</dbReference>
<keyword evidence="3" id="KW-1185">Reference proteome</keyword>
<evidence type="ECO:0000313" key="3">
    <source>
        <dbReference type="Proteomes" id="UP001151529"/>
    </source>
</evidence>
<reference evidence="2" key="2">
    <citation type="journal article" date="2023" name="Int. J. Mol. Sci.">
        <title>De Novo Assembly and Annotation of 11 Diverse Shrub Willow (Salix) Genomes Reveals Novel Gene Organization in Sex-Linked Regions.</title>
        <authorList>
            <person name="Hyden B."/>
            <person name="Feng K."/>
            <person name="Yates T.B."/>
            <person name="Jawdy S."/>
            <person name="Cereghino C."/>
            <person name="Smart L.B."/>
            <person name="Muchero W."/>
        </authorList>
    </citation>
    <scope>NUCLEOTIDE SEQUENCE [LARGE SCALE GENOMIC DNA]</scope>
    <source>
        <tissue evidence="2">Shoot tip</tissue>
    </source>
</reference>
<protein>
    <submittedName>
        <fullName evidence="2">Uncharacterized protein</fullName>
    </submittedName>
</protein>
<dbReference type="AlphaFoldDB" id="A0A9Q0UHZ7"/>
<feature type="region of interest" description="Disordered" evidence="1">
    <location>
        <begin position="48"/>
        <end position="100"/>
    </location>
</feature>
<accession>A0A9Q0UHZ7</accession>
<feature type="compositionally biased region" description="Basic and acidic residues" evidence="1">
    <location>
        <begin position="53"/>
        <end position="63"/>
    </location>
</feature>
<reference evidence="2" key="1">
    <citation type="submission" date="2022-11" db="EMBL/GenBank/DDBJ databases">
        <authorList>
            <person name="Hyden B.L."/>
            <person name="Feng K."/>
            <person name="Yates T."/>
            <person name="Jawdy S."/>
            <person name="Smart L.B."/>
            <person name="Muchero W."/>
        </authorList>
    </citation>
    <scope>NUCLEOTIDE SEQUENCE</scope>
    <source>
        <tissue evidence="2">Shoot tip</tissue>
    </source>
</reference>
<proteinExistence type="predicted"/>
<organism evidence="2 3">
    <name type="scientific">Salix viminalis</name>
    <name type="common">Common osier</name>
    <name type="synonym">Basket willow</name>
    <dbReference type="NCBI Taxonomy" id="40686"/>
    <lineage>
        <taxon>Eukaryota</taxon>
        <taxon>Viridiplantae</taxon>
        <taxon>Streptophyta</taxon>
        <taxon>Embryophyta</taxon>
        <taxon>Tracheophyta</taxon>
        <taxon>Spermatophyta</taxon>
        <taxon>Magnoliopsida</taxon>
        <taxon>eudicotyledons</taxon>
        <taxon>Gunneridae</taxon>
        <taxon>Pentapetalae</taxon>
        <taxon>rosids</taxon>
        <taxon>fabids</taxon>
        <taxon>Malpighiales</taxon>
        <taxon>Salicaceae</taxon>
        <taxon>Saliceae</taxon>
        <taxon>Salix</taxon>
    </lineage>
</organism>
<feature type="compositionally biased region" description="Basic and acidic residues" evidence="1">
    <location>
        <begin position="76"/>
        <end position="100"/>
    </location>
</feature>
<comment type="caution">
    <text evidence="2">The sequence shown here is derived from an EMBL/GenBank/DDBJ whole genome shotgun (WGS) entry which is preliminary data.</text>
</comment>
<evidence type="ECO:0000256" key="1">
    <source>
        <dbReference type="SAM" id="MobiDB-lite"/>
    </source>
</evidence>
<sequence length="100" mass="11646">MRGWRCRKRWILRPRGKPSSWWSFPASSRRRMRSGCCERNCLDLVRNRNHKKGSGEMGREERKKGVRARVLLGSDSSEKLHGDPKISDLPDSNQRPKDGN</sequence>
<dbReference type="Proteomes" id="UP001151529">
    <property type="component" value="Chromosome 2"/>
</dbReference>